<name>A0A8E7EI42_9EURY</name>
<dbReference type="EMBL" id="CP075546">
    <property type="protein sequence ID" value="QVV90073.1"/>
    <property type="molecule type" value="Genomic_DNA"/>
</dbReference>
<keyword evidence="2" id="KW-1185">Reference proteome</keyword>
<protein>
    <submittedName>
        <fullName evidence="1">YkgJ family cysteine cluster protein</fullName>
    </submittedName>
</protein>
<organism evidence="1 2">
    <name type="scientific">Methanospirillum purgamenti</name>
    <dbReference type="NCBI Taxonomy" id="2834276"/>
    <lineage>
        <taxon>Archaea</taxon>
        <taxon>Methanobacteriati</taxon>
        <taxon>Methanobacteriota</taxon>
        <taxon>Stenosarchaea group</taxon>
        <taxon>Methanomicrobia</taxon>
        <taxon>Methanomicrobiales</taxon>
        <taxon>Methanospirillaceae</taxon>
        <taxon>Methanospirillum</taxon>
    </lineage>
</organism>
<dbReference type="PANTHER" id="PTHR35866:SF2">
    <property type="entry name" value="YKGJ FAMILY CYSTEINE CLUSTER PROTEIN"/>
    <property type="match status" value="1"/>
</dbReference>
<sequence length="179" mass="20289">MTHSLSLVGAIKETGFSCTRCGTCCKESEPGSNLVMVGPEEISRIIESSGLSFEDIVEPYPDRIQEGGKDYTFGWVLRRKNDQCMFLERNRCIIYEVRPWICRTYPFMLDNSGLSVHPCEGIRTVNHTEDAQEMALNLEKRLEYEQDQDDKILKILSSHSIPAGKPVVIDAEGIKEYHG</sequence>
<dbReference type="RefSeq" id="WP_214420850.1">
    <property type="nucleotide sequence ID" value="NZ_CP075546.1"/>
</dbReference>
<gene>
    <name evidence="1" type="ORF">KHC33_06150</name>
</gene>
<dbReference type="Pfam" id="PF03692">
    <property type="entry name" value="CxxCxxCC"/>
    <property type="match status" value="1"/>
</dbReference>
<dbReference type="InterPro" id="IPR005358">
    <property type="entry name" value="Puta_zinc/iron-chelating_dom"/>
</dbReference>
<evidence type="ECO:0000313" key="1">
    <source>
        <dbReference type="EMBL" id="QVV90073.1"/>
    </source>
</evidence>
<dbReference type="KEGG" id="mrtj:KHC33_06150"/>
<dbReference type="GeneID" id="65096748"/>
<proteinExistence type="predicted"/>
<accession>A0A8E7EI42</accession>
<evidence type="ECO:0000313" key="2">
    <source>
        <dbReference type="Proteomes" id="UP000680656"/>
    </source>
</evidence>
<dbReference type="AlphaFoldDB" id="A0A8E7EI42"/>
<reference evidence="1 2" key="1">
    <citation type="submission" date="2021-05" db="EMBL/GenBank/DDBJ databases">
        <title>A novel Methanospirillum isolate from a pyrite-forming mixed culture.</title>
        <authorList>
            <person name="Bunk B."/>
            <person name="Sproer C."/>
            <person name="Spring S."/>
            <person name="Pester M."/>
        </authorList>
    </citation>
    <scope>NUCLEOTIDE SEQUENCE [LARGE SCALE GENOMIC DNA]</scope>
    <source>
        <strain evidence="1 2">J.3.6.1-F.2.7.3</strain>
    </source>
</reference>
<dbReference type="PANTHER" id="PTHR35866">
    <property type="entry name" value="PUTATIVE-RELATED"/>
    <property type="match status" value="1"/>
</dbReference>
<dbReference type="Proteomes" id="UP000680656">
    <property type="component" value="Chromosome"/>
</dbReference>